<dbReference type="Proteomes" id="UP001178507">
    <property type="component" value="Unassembled WGS sequence"/>
</dbReference>
<keyword evidence="2" id="KW-1185">Reference proteome</keyword>
<sequence length="230" mass="24817">MMVTGGLGGLGLIASFHCAAEFDNPIITTSRSGRLGSGGASAMNMFEALKEMVPVYNVRLNVANAQDTSDVFAWVSRPGMPPEDSKILIDEVVYQVKYKIHSLPDEALRRIQEFLLEVSDKLQQIMSDMRRESKIDQSTMQDLAQKDAAVSHAISLIRAKVGAVPRSCRLLGGLPTAGYAVPDADPDALAARGQEPSQAFTGRASVADIMEVERHSFLPKPIGPTTSALF</sequence>
<comment type="caution">
    <text evidence="1">The sequence shown here is derived from an EMBL/GenBank/DDBJ whole genome shotgun (WGS) entry which is preliminary data.</text>
</comment>
<accession>A0AA36MUC4</accession>
<evidence type="ECO:0000313" key="1">
    <source>
        <dbReference type="EMBL" id="CAJ1386355.1"/>
    </source>
</evidence>
<evidence type="ECO:0008006" key="3">
    <source>
        <dbReference type="Google" id="ProtNLM"/>
    </source>
</evidence>
<gene>
    <name evidence="1" type="ORF">EVOR1521_LOCUS12723</name>
</gene>
<evidence type="ECO:0000313" key="2">
    <source>
        <dbReference type="Proteomes" id="UP001178507"/>
    </source>
</evidence>
<reference evidence="1" key="1">
    <citation type="submission" date="2023-08" db="EMBL/GenBank/DDBJ databases">
        <authorList>
            <person name="Chen Y."/>
            <person name="Shah S."/>
            <person name="Dougan E. K."/>
            <person name="Thang M."/>
            <person name="Chan C."/>
        </authorList>
    </citation>
    <scope>NUCLEOTIDE SEQUENCE</scope>
</reference>
<protein>
    <recommendedName>
        <fullName evidence="3">Ketoreductase (KR) domain-containing protein</fullName>
    </recommendedName>
</protein>
<proteinExistence type="predicted"/>
<dbReference type="EMBL" id="CAUJNA010001358">
    <property type="protein sequence ID" value="CAJ1386355.1"/>
    <property type="molecule type" value="Genomic_DNA"/>
</dbReference>
<organism evidence="1 2">
    <name type="scientific">Effrenium voratum</name>
    <dbReference type="NCBI Taxonomy" id="2562239"/>
    <lineage>
        <taxon>Eukaryota</taxon>
        <taxon>Sar</taxon>
        <taxon>Alveolata</taxon>
        <taxon>Dinophyceae</taxon>
        <taxon>Suessiales</taxon>
        <taxon>Symbiodiniaceae</taxon>
        <taxon>Effrenium</taxon>
    </lineage>
</organism>
<dbReference type="AlphaFoldDB" id="A0AA36MUC4"/>
<name>A0AA36MUC4_9DINO</name>